<evidence type="ECO:0000313" key="6">
    <source>
        <dbReference type="Proteomes" id="UP000693672"/>
    </source>
</evidence>
<dbReference type="InterPro" id="IPR018060">
    <property type="entry name" value="HTH_AraC"/>
</dbReference>
<protein>
    <submittedName>
        <fullName evidence="5">HTH-type transcriptional activator RhaS</fullName>
    </submittedName>
</protein>
<proteinExistence type="predicted"/>
<keyword evidence="2" id="KW-0238">DNA-binding</keyword>
<gene>
    <name evidence="5" type="primary">rhaS_24</name>
    <name evidence="5" type="ORF">PAESOLCIP111_03793</name>
</gene>
<dbReference type="PROSITE" id="PS00041">
    <property type="entry name" value="HTH_ARAC_FAMILY_1"/>
    <property type="match status" value="1"/>
</dbReference>
<organism evidence="5 6">
    <name type="scientific">Paenibacillus solanacearum</name>
    <dbReference type="NCBI Taxonomy" id="2048548"/>
    <lineage>
        <taxon>Bacteria</taxon>
        <taxon>Bacillati</taxon>
        <taxon>Bacillota</taxon>
        <taxon>Bacilli</taxon>
        <taxon>Bacillales</taxon>
        <taxon>Paenibacillaceae</taxon>
        <taxon>Paenibacillus</taxon>
    </lineage>
</organism>
<evidence type="ECO:0000256" key="2">
    <source>
        <dbReference type="ARBA" id="ARBA00023125"/>
    </source>
</evidence>
<accession>A0A916K355</accession>
<evidence type="ECO:0000256" key="1">
    <source>
        <dbReference type="ARBA" id="ARBA00023015"/>
    </source>
</evidence>
<keyword evidence="1" id="KW-0805">Transcription regulation</keyword>
<dbReference type="Proteomes" id="UP000693672">
    <property type="component" value="Unassembled WGS sequence"/>
</dbReference>
<reference evidence="5" key="1">
    <citation type="submission" date="2021-06" db="EMBL/GenBank/DDBJ databases">
        <authorList>
            <person name="Criscuolo A."/>
        </authorList>
    </citation>
    <scope>NUCLEOTIDE SEQUENCE</scope>
    <source>
        <strain evidence="5">CIP111600</strain>
    </source>
</reference>
<dbReference type="GO" id="GO:0003700">
    <property type="term" value="F:DNA-binding transcription factor activity"/>
    <property type="evidence" value="ECO:0007669"/>
    <property type="project" value="InterPro"/>
</dbReference>
<keyword evidence="6" id="KW-1185">Reference proteome</keyword>
<dbReference type="PANTHER" id="PTHR43280:SF2">
    <property type="entry name" value="HTH-TYPE TRANSCRIPTIONAL REGULATOR EXSA"/>
    <property type="match status" value="1"/>
</dbReference>
<dbReference type="InterPro" id="IPR003313">
    <property type="entry name" value="AraC-bd"/>
</dbReference>
<feature type="domain" description="HTH araC/xylS-type" evidence="4">
    <location>
        <begin position="189"/>
        <end position="287"/>
    </location>
</feature>
<dbReference type="PROSITE" id="PS01124">
    <property type="entry name" value="HTH_ARAC_FAMILY_2"/>
    <property type="match status" value="1"/>
</dbReference>
<evidence type="ECO:0000256" key="3">
    <source>
        <dbReference type="ARBA" id="ARBA00023163"/>
    </source>
</evidence>
<dbReference type="Pfam" id="PF12833">
    <property type="entry name" value="HTH_18"/>
    <property type="match status" value="1"/>
</dbReference>
<dbReference type="PANTHER" id="PTHR43280">
    <property type="entry name" value="ARAC-FAMILY TRANSCRIPTIONAL REGULATOR"/>
    <property type="match status" value="1"/>
</dbReference>
<evidence type="ECO:0000313" key="5">
    <source>
        <dbReference type="EMBL" id="CAG7636880.1"/>
    </source>
</evidence>
<sequence>MQITDQILFKHKQLGLGTTGKRYGDIYVLPREEELPVNVVSLGIDYCQPAYRNERLNSRVSVLAFVLSGQGILRIGSESFVCKPGDVFILRKGTQHSVVVDDSADEFTYLWYNLGGSCLALLDSFRIPFPPYIAQANMEGLFRKGIRVIEQEKQLESIQITMMLVCTEIVMTLSKLLIQRNSKLSAQALKFMNYLDMIGNGTFQAQKMSRHFNMSIRHMNRIFKAETGSTPYQYVLRRKVETAKVLLKDTSISIRDIAEQLGFTDQYHLSNFFKQRTGLSPMEFRKKEH</sequence>
<dbReference type="InterPro" id="IPR018062">
    <property type="entry name" value="HTH_AraC-typ_CS"/>
</dbReference>
<comment type="caution">
    <text evidence="5">The sequence shown here is derived from an EMBL/GenBank/DDBJ whole genome shotgun (WGS) entry which is preliminary data.</text>
</comment>
<dbReference type="EMBL" id="CAJVAS010000017">
    <property type="protein sequence ID" value="CAG7636880.1"/>
    <property type="molecule type" value="Genomic_DNA"/>
</dbReference>
<name>A0A916K355_9BACL</name>
<keyword evidence="3" id="KW-0804">Transcription</keyword>
<dbReference type="SMART" id="SM00342">
    <property type="entry name" value="HTH_ARAC"/>
    <property type="match status" value="1"/>
</dbReference>
<dbReference type="RefSeq" id="WP_218093534.1">
    <property type="nucleotide sequence ID" value="NZ_CAJVAS010000017.1"/>
</dbReference>
<dbReference type="AlphaFoldDB" id="A0A916K355"/>
<dbReference type="Pfam" id="PF02311">
    <property type="entry name" value="AraC_binding"/>
    <property type="match status" value="1"/>
</dbReference>
<dbReference type="GO" id="GO:0043565">
    <property type="term" value="F:sequence-specific DNA binding"/>
    <property type="evidence" value="ECO:0007669"/>
    <property type="project" value="InterPro"/>
</dbReference>
<evidence type="ECO:0000259" key="4">
    <source>
        <dbReference type="PROSITE" id="PS01124"/>
    </source>
</evidence>